<proteinExistence type="predicted"/>
<reference evidence="1 2" key="1">
    <citation type="submission" date="2016-03" db="EMBL/GenBank/DDBJ databases">
        <title>Microsymbionts genomes from the relict species Vavilovia formosa (Stev.) Fed.</title>
        <authorList>
            <person name="Kopat V."/>
            <person name="Chirak E."/>
            <person name="Kimeklis A."/>
            <person name="Andronov E."/>
        </authorList>
    </citation>
    <scope>NUCLEOTIDE SEQUENCE [LARGE SCALE GENOMIC DNA]</scope>
    <source>
        <strain evidence="1 2">Vaf07</strain>
    </source>
</reference>
<dbReference type="STRING" id="943830.A4A58_03510"/>
<organism evidence="1 2">
    <name type="scientific">Tardiphaga robiniae</name>
    <dbReference type="NCBI Taxonomy" id="943830"/>
    <lineage>
        <taxon>Bacteria</taxon>
        <taxon>Pseudomonadati</taxon>
        <taxon>Pseudomonadota</taxon>
        <taxon>Alphaproteobacteria</taxon>
        <taxon>Hyphomicrobiales</taxon>
        <taxon>Nitrobacteraceae</taxon>
        <taxon>Tardiphaga</taxon>
    </lineage>
</organism>
<keyword evidence="2" id="KW-1185">Reference proteome</keyword>
<evidence type="ECO:0008006" key="3">
    <source>
        <dbReference type="Google" id="ProtNLM"/>
    </source>
</evidence>
<dbReference type="Proteomes" id="UP000076574">
    <property type="component" value="Unassembled WGS sequence"/>
</dbReference>
<dbReference type="AlphaFoldDB" id="A0A161QV69"/>
<comment type="caution">
    <text evidence="1">The sequence shown here is derived from an EMBL/GenBank/DDBJ whole genome shotgun (WGS) entry which is preliminary data.</text>
</comment>
<gene>
    <name evidence="1" type="ORF">A4A58_03510</name>
</gene>
<evidence type="ECO:0000313" key="2">
    <source>
        <dbReference type="Proteomes" id="UP000076574"/>
    </source>
</evidence>
<dbReference type="Gene3D" id="3.30.565.10">
    <property type="entry name" value="Histidine kinase-like ATPase, C-terminal domain"/>
    <property type="match status" value="1"/>
</dbReference>
<protein>
    <recommendedName>
        <fullName evidence="3">ATP-binding protein</fullName>
    </recommendedName>
</protein>
<name>A0A161QV69_9BRAD</name>
<dbReference type="InterPro" id="IPR036890">
    <property type="entry name" value="HATPase_C_sf"/>
</dbReference>
<evidence type="ECO:0000313" key="1">
    <source>
        <dbReference type="EMBL" id="KZD25494.1"/>
    </source>
</evidence>
<accession>A0A161QV69</accession>
<dbReference type="EMBL" id="LVYV01000001">
    <property type="protein sequence ID" value="KZD25494.1"/>
    <property type="molecule type" value="Genomic_DNA"/>
</dbReference>
<sequence length="460" mass="51109">MDIMADNGNGISRANANPSKSFFIAMLTRDIDLIDCILDLLDNSVDGIGEAARRANVQLDPDHPLQGSTVEISFDRDSFQIADASGGIPIGIAEDYAFRFGRPDDAPELKDGTIGLYGIGMKRAIFKMGNVVAMQSSTGTESFSLNLNVDEWRKDPQVKEIDQDHELVEWSFPLREVVRAGTAVPAGTSIKITELYEGIWRQFDNPTFAERLRRIVSRDYAFILSRGLIVNVNGVRIDPVMPVMRVSDDFAPFKHVETDDGVTIEITVGLADPPPEDTSATARNPDSGVYGWYVVCNDRVVVSADKSSDTGWGVKPVPAWHPQYIGFMGVVRFSSAEPRKLPWKTTKRDVESSNTFYQRALPIMMRATKKLTDYTNNRRADSKRLKKIEKAAKQVPVSRVTANEQMRLPITSTNDLVRIEYTREAADVTAAAQALGLVGSSPAEVGIQTFEYFFKREVTR</sequence>